<dbReference type="InterPro" id="IPR018319">
    <property type="entry name" value="SelA-like"/>
</dbReference>
<dbReference type="InterPro" id="IPR015424">
    <property type="entry name" value="PyrdxlP-dep_Trfase"/>
</dbReference>
<protein>
    <submittedName>
        <fullName evidence="3">Unannotated protein</fullName>
    </submittedName>
</protein>
<name>A0A6J7U167_9ZZZZ</name>
<dbReference type="PANTHER" id="PTHR32328">
    <property type="entry name" value="L-SERYL-TRNA(SEC) SELENIUM TRANSFERASE"/>
    <property type="match status" value="1"/>
</dbReference>
<dbReference type="PANTHER" id="PTHR32328:SF0">
    <property type="entry name" value="L-SERYL-TRNA(SEC) SELENIUM TRANSFERASE"/>
    <property type="match status" value="1"/>
</dbReference>
<dbReference type="GO" id="GO:0004125">
    <property type="term" value="F:L-seryl-tRNA(Sec) selenium transferase activity"/>
    <property type="evidence" value="ECO:0007669"/>
    <property type="project" value="TreeGrafter"/>
</dbReference>
<reference evidence="3" key="1">
    <citation type="submission" date="2020-05" db="EMBL/GenBank/DDBJ databases">
        <authorList>
            <person name="Chiriac C."/>
            <person name="Salcher M."/>
            <person name="Ghai R."/>
            <person name="Kavagutti S V."/>
        </authorList>
    </citation>
    <scope>NUCLEOTIDE SEQUENCE</scope>
</reference>
<dbReference type="Gene3D" id="3.40.640.10">
    <property type="entry name" value="Type I PLP-dependent aspartate aminotransferase-like (Major domain)"/>
    <property type="match status" value="1"/>
</dbReference>
<organism evidence="3">
    <name type="scientific">freshwater metagenome</name>
    <dbReference type="NCBI Taxonomy" id="449393"/>
    <lineage>
        <taxon>unclassified sequences</taxon>
        <taxon>metagenomes</taxon>
        <taxon>ecological metagenomes</taxon>
    </lineage>
</organism>
<gene>
    <name evidence="3" type="ORF">UFOPK4366_00123</name>
</gene>
<accession>A0A6J7U167</accession>
<dbReference type="SUPFAM" id="SSF53383">
    <property type="entry name" value="PLP-dependent transferases"/>
    <property type="match status" value="1"/>
</dbReference>
<dbReference type="AlphaFoldDB" id="A0A6J7U167"/>
<comment type="cofactor">
    <cofactor evidence="1">
        <name>pyridoxal 5'-phosphate</name>
        <dbReference type="ChEBI" id="CHEBI:597326"/>
    </cofactor>
</comment>
<dbReference type="InterPro" id="IPR015421">
    <property type="entry name" value="PyrdxlP-dep_Trfase_major"/>
</dbReference>
<evidence type="ECO:0000256" key="1">
    <source>
        <dbReference type="ARBA" id="ARBA00001933"/>
    </source>
</evidence>
<evidence type="ECO:0000256" key="2">
    <source>
        <dbReference type="ARBA" id="ARBA00022898"/>
    </source>
</evidence>
<evidence type="ECO:0000313" key="3">
    <source>
        <dbReference type="EMBL" id="CAB5058636.1"/>
    </source>
</evidence>
<keyword evidence="2" id="KW-0663">Pyridoxal phosphate</keyword>
<dbReference type="EMBL" id="CAFBQS010000009">
    <property type="protein sequence ID" value="CAB5058636.1"/>
    <property type="molecule type" value="Genomic_DNA"/>
</dbReference>
<dbReference type="Pfam" id="PF03841">
    <property type="entry name" value="SelA"/>
    <property type="match status" value="1"/>
</dbReference>
<sequence length="371" mass="40286">MDFYKSLGITSRINAAACYTALGGSLMSAQVLAAMNSAAKSFISLHELQQKAGEKIAKITNNEAAYITTGAAAGIVLSVLATRNRGNLIEIQKIIDGTAKESEVLMFTGHRIPYDAAIRLAGSKIVTVGDAIQTFEYQLEAGINQNTSAILYCAGSHLAAPILSLEKTIKIAKQYGIPVIVDAAAQLPPLSNLWHFSRDSGADLVIFSGGKGLRGPQSSGLIVGTHELIEAVRANGAPFQRLGRAFKASKEEIAGLVTAIEIYVEKDHEEEWNIWSKVVELWVDELSKISDIKVSRDDVNEAGQPIPRVAIELPSEVALKVVDRLQNLDPIVEVVHDSRKMIWISPDSLEPGQEIIVIEQLKKVLPFLEQR</sequence>
<proteinExistence type="predicted"/>